<gene>
    <name evidence="2" type="ORF">G3I70_26250</name>
</gene>
<dbReference type="Pfam" id="PF01370">
    <property type="entry name" value="Epimerase"/>
    <property type="match status" value="1"/>
</dbReference>
<evidence type="ECO:0000313" key="3">
    <source>
        <dbReference type="Proteomes" id="UP000475532"/>
    </source>
</evidence>
<dbReference type="InterPro" id="IPR036291">
    <property type="entry name" value="NAD(P)-bd_dom_sf"/>
</dbReference>
<dbReference type="Gene3D" id="3.40.50.720">
    <property type="entry name" value="NAD(P)-binding Rossmann-like Domain"/>
    <property type="match status" value="1"/>
</dbReference>
<proteinExistence type="predicted"/>
<dbReference type="Proteomes" id="UP000475532">
    <property type="component" value="Unassembled WGS sequence"/>
</dbReference>
<dbReference type="EMBL" id="JAAGLI010000704">
    <property type="protein sequence ID" value="NEA25970.1"/>
    <property type="molecule type" value="Genomic_DNA"/>
</dbReference>
<dbReference type="SUPFAM" id="SSF51735">
    <property type="entry name" value="NAD(P)-binding Rossmann-fold domains"/>
    <property type="match status" value="1"/>
</dbReference>
<feature type="domain" description="NAD-dependent epimerase/dehydratase" evidence="1">
    <location>
        <begin position="3"/>
        <end position="42"/>
    </location>
</feature>
<evidence type="ECO:0000259" key="1">
    <source>
        <dbReference type="Pfam" id="PF01370"/>
    </source>
</evidence>
<reference evidence="2 3" key="1">
    <citation type="submission" date="2020-01" db="EMBL/GenBank/DDBJ databases">
        <title>Insect and environment-associated Actinomycetes.</title>
        <authorList>
            <person name="Currrie C."/>
            <person name="Chevrette M."/>
            <person name="Carlson C."/>
            <person name="Stubbendieck R."/>
            <person name="Wendt-Pienkowski E."/>
        </authorList>
    </citation>
    <scope>NUCLEOTIDE SEQUENCE [LARGE SCALE GENOMIC DNA]</scope>
    <source>
        <strain evidence="2 3">SID10258</strain>
    </source>
</reference>
<feature type="non-terminal residue" evidence="2">
    <location>
        <position position="56"/>
    </location>
</feature>
<protein>
    <submittedName>
        <fullName evidence="2">NAD-dependent epimerase/dehydratase family protein</fullName>
    </submittedName>
</protein>
<sequence>MKILLIGATGMVGSRIADEARRRGHEVTGVTRSGGAGTAKAEASDAAAIAGLAAGH</sequence>
<comment type="caution">
    <text evidence="2">The sequence shown here is derived from an EMBL/GenBank/DDBJ whole genome shotgun (WGS) entry which is preliminary data.</text>
</comment>
<evidence type="ECO:0000313" key="2">
    <source>
        <dbReference type="EMBL" id="NEA25970.1"/>
    </source>
</evidence>
<name>A0A6L9QKE8_9ACTN</name>
<accession>A0A6L9QKE8</accession>
<dbReference type="AlphaFoldDB" id="A0A6L9QKE8"/>
<organism evidence="2 3">
    <name type="scientific">Actinomadura bangladeshensis</name>
    <dbReference type="NCBI Taxonomy" id="453573"/>
    <lineage>
        <taxon>Bacteria</taxon>
        <taxon>Bacillati</taxon>
        <taxon>Actinomycetota</taxon>
        <taxon>Actinomycetes</taxon>
        <taxon>Streptosporangiales</taxon>
        <taxon>Thermomonosporaceae</taxon>
        <taxon>Actinomadura</taxon>
    </lineage>
</organism>
<dbReference type="InterPro" id="IPR001509">
    <property type="entry name" value="Epimerase_deHydtase"/>
</dbReference>